<dbReference type="EMBL" id="CALNXK010000025">
    <property type="protein sequence ID" value="CAH3112954.1"/>
    <property type="molecule type" value="Genomic_DNA"/>
</dbReference>
<dbReference type="Proteomes" id="UP001159405">
    <property type="component" value="Unassembled WGS sequence"/>
</dbReference>
<evidence type="ECO:0000313" key="1">
    <source>
        <dbReference type="EMBL" id="CAH3112954.1"/>
    </source>
</evidence>
<organism evidence="1 2">
    <name type="scientific">Porites lobata</name>
    <dbReference type="NCBI Taxonomy" id="104759"/>
    <lineage>
        <taxon>Eukaryota</taxon>
        <taxon>Metazoa</taxon>
        <taxon>Cnidaria</taxon>
        <taxon>Anthozoa</taxon>
        <taxon>Hexacorallia</taxon>
        <taxon>Scleractinia</taxon>
        <taxon>Fungiina</taxon>
        <taxon>Poritidae</taxon>
        <taxon>Porites</taxon>
    </lineage>
</organism>
<protein>
    <submittedName>
        <fullName evidence="1">Uncharacterized protein</fullName>
    </submittedName>
</protein>
<reference evidence="1 2" key="1">
    <citation type="submission" date="2022-05" db="EMBL/GenBank/DDBJ databases">
        <authorList>
            <consortium name="Genoscope - CEA"/>
            <person name="William W."/>
        </authorList>
    </citation>
    <scope>NUCLEOTIDE SEQUENCE [LARGE SCALE GENOMIC DNA]</scope>
</reference>
<evidence type="ECO:0000313" key="2">
    <source>
        <dbReference type="Proteomes" id="UP001159405"/>
    </source>
</evidence>
<accession>A0ABN8NLU5</accession>
<name>A0ABN8NLU5_9CNID</name>
<keyword evidence="2" id="KW-1185">Reference proteome</keyword>
<comment type="caution">
    <text evidence="1">The sequence shown here is derived from an EMBL/GenBank/DDBJ whole genome shotgun (WGS) entry which is preliminary data.</text>
</comment>
<sequence>MASFGRPAPVLSMITNEVLNFIYINHGHRIFQWNPAILQPVKLEGYANATQIKGGALDNCFGFIDGTVRPISRPGENIRIVYDGHKRVYALKFQSLALPNGLIANMYGPVGEQFFSVVFLLYDAVVFQKAGSI</sequence>
<proteinExistence type="predicted"/>
<gene>
    <name evidence="1" type="ORF">PLOB_00021570</name>
</gene>